<organism evidence="4 5">
    <name type="scientific">Antarctobacter heliothermus</name>
    <dbReference type="NCBI Taxonomy" id="74033"/>
    <lineage>
        <taxon>Bacteria</taxon>
        <taxon>Pseudomonadati</taxon>
        <taxon>Pseudomonadota</taxon>
        <taxon>Alphaproteobacteria</taxon>
        <taxon>Rhodobacterales</taxon>
        <taxon>Roseobacteraceae</taxon>
        <taxon>Antarctobacter</taxon>
    </lineage>
</organism>
<protein>
    <submittedName>
        <fullName evidence="4">DNA utilization protein GntX</fullName>
    </submittedName>
</protein>
<evidence type="ECO:0000259" key="3">
    <source>
        <dbReference type="Pfam" id="PF18912"/>
    </source>
</evidence>
<dbReference type="InterPro" id="IPR051910">
    <property type="entry name" value="ComF/GntX_DNA_util-trans"/>
</dbReference>
<dbReference type="RefSeq" id="WP_254694847.1">
    <property type="nucleotide sequence ID" value="NZ_CP022540.1"/>
</dbReference>
<accession>A0A222E0I0</accession>
<feature type="domain" description="Double zinc ribbon" evidence="3">
    <location>
        <begin position="13"/>
        <end position="72"/>
    </location>
</feature>
<feature type="domain" description="Phosphoribosyltransferase" evidence="2">
    <location>
        <begin position="151"/>
        <end position="243"/>
    </location>
</feature>
<evidence type="ECO:0000313" key="5">
    <source>
        <dbReference type="Proteomes" id="UP000203589"/>
    </source>
</evidence>
<dbReference type="AlphaFoldDB" id="A0A222E0I0"/>
<dbReference type="Proteomes" id="UP000203589">
    <property type="component" value="Chromosome"/>
</dbReference>
<dbReference type="KEGG" id="aht:ANTHELSMS3_00993"/>
<dbReference type="PANTHER" id="PTHR47505">
    <property type="entry name" value="DNA UTILIZATION PROTEIN YHGH"/>
    <property type="match status" value="1"/>
</dbReference>
<dbReference type="PANTHER" id="PTHR47505:SF1">
    <property type="entry name" value="DNA UTILIZATION PROTEIN YHGH"/>
    <property type="match status" value="1"/>
</dbReference>
<dbReference type="Gene3D" id="3.40.50.2020">
    <property type="match status" value="1"/>
</dbReference>
<dbReference type="CDD" id="cd06223">
    <property type="entry name" value="PRTases_typeI"/>
    <property type="match status" value="1"/>
</dbReference>
<reference evidence="4 5" key="1">
    <citation type="submission" date="2017-07" db="EMBL/GenBank/DDBJ databases">
        <title>Genome Sequence of Antarctobacter heliothermus Strain SMS3 Isolated from a culture of the Diatom Skeletonema marinoi.</title>
        <authorList>
            <person name="Topel M."/>
            <person name="Pinder M.I.M."/>
            <person name="Johansson O.N."/>
            <person name="Kourtchenko O."/>
            <person name="Godhe A."/>
            <person name="Clarke A.K."/>
        </authorList>
    </citation>
    <scope>NUCLEOTIDE SEQUENCE [LARGE SCALE GENOMIC DNA]</scope>
    <source>
        <strain evidence="4 5">SMS3</strain>
    </source>
</reference>
<keyword evidence="5" id="KW-1185">Reference proteome</keyword>
<gene>
    <name evidence="4" type="ORF">ANTHELSMS3_00993</name>
</gene>
<dbReference type="InterPro" id="IPR029057">
    <property type="entry name" value="PRTase-like"/>
</dbReference>
<comment type="similarity">
    <text evidence="1">Belongs to the ComF/GntX family.</text>
</comment>
<evidence type="ECO:0000313" key="4">
    <source>
        <dbReference type="EMBL" id="ASP19709.1"/>
    </source>
</evidence>
<name>A0A222E0I0_9RHOB</name>
<dbReference type="InterPro" id="IPR000836">
    <property type="entry name" value="PRTase_dom"/>
</dbReference>
<proteinExistence type="inferred from homology"/>
<dbReference type="SUPFAM" id="SSF53271">
    <property type="entry name" value="PRTase-like"/>
    <property type="match status" value="1"/>
</dbReference>
<dbReference type="Pfam" id="PF18912">
    <property type="entry name" value="DZR_2"/>
    <property type="match status" value="1"/>
</dbReference>
<dbReference type="InterPro" id="IPR044005">
    <property type="entry name" value="DZR_2"/>
</dbReference>
<dbReference type="Pfam" id="PF00156">
    <property type="entry name" value="Pribosyltran"/>
    <property type="match status" value="1"/>
</dbReference>
<evidence type="ECO:0000256" key="1">
    <source>
        <dbReference type="ARBA" id="ARBA00008007"/>
    </source>
</evidence>
<sequence>MAHRLWSAGMQTLVQMVYPPRCLSCGGLVETDFGLCGTCWRDTPFVSGLACDLCGVPLPGQSDHAEHCDDCLHIARPWAQGRAALVYRDRGRRMVLGLKHGDRHDIARPAAKWMARVSRGLLRENMLAVPVPLHVKRHLRRRFNQAALLTQALAAELGCDWCPDALERAHATQPLEGKSREDRFAALHGQIGVPDRRAPLIQGRPVLIVDDVMTSGATLAAASEACLAAGATEVCVCVLARAAKDA</sequence>
<evidence type="ECO:0000259" key="2">
    <source>
        <dbReference type="Pfam" id="PF00156"/>
    </source>
</evidence>
<dbReference type="EMBL" id="CP022540">
    <property type="protein sequence ID" value="ASP19709.1"/>
    <property type="molecule type" value="Genomic_DNA"/>
</dbReference>